<evidence type="ECO:0000313" key="2">
    <source>
        <dbReference type="EMBL" id="WSC17069.1"/>
    </source>
</evidence>
<dbReference type="RefSeq" id="WP_280118734.1">
    <property type="nucleotide sequence ID" value="NZ_CP109114.1"/>
</dbReference>
<dbReference type="Proteomes" id="UP000318186">
    <property type="component" value="Unassembled WGS sequence"/>
</dbReference>
<gene>
    <name evidence="1" type="ORF">FHX80_1199</name>
    <name evidence="2" type="ORF">OIE64_32400</name>
</gene>
<organism evidence="1 3">
    <name type="scientific">Streptomyces brevispora</name>
    <dbReference type="NCBI Taxonomy" id="887462"/>
    <lineage>
        <taxon>Bacteria</taxon>
        <taxon>Bacillati</taxon>
        <taxon>Actinomycetota</taxon>
        <taxon>Actinomycetes</taxon>
        <taxon>Kitasatosporales</taxon>
        <taxon>Streptomycetaceae</taxon>
        <taxon>Streptomyces</taxon>
    </lineage>
</organism>
<dbReference type="Proteomes" id="UP001330827">
    <property type="component" value="Chromosome"/>
</dbReference>
<proteinExistence type="predicted"/>
<name>A0A561UQQ9_9ACTN</name>
<evidence type="ECO:0000313" key="3">
    <source>
        <dbReference type="Proteomes" id="UP000318186"/>
    </source>
</evidence>
<protein>
    <submittedName>
        <fullName evidence="1">Uncharacterized protein</fullName>
    </submittedName>
</protein>
<dbReference type="EMBL" id="CP109114">
    <property type="protein sequence ID" value="WSC17069.1"/>
    <property type="molecule type" value="Genomic_DNA"/>
</dbReference>
<sequence>MRYALEPFEQQLTPHGTARRIIAVREGDDSLHALPAGFASR</sequence>
<keyword evidence="4" id="KW-1185">Reference proteome</keyword>
<reference evidence="1 3" key="1">
    <citation type="submission" date="2019-06" db="EMBL/GenBank/DDBJ databases">
        <title>Sequencing the genomes of 1000 actinobacteria strains.</title>
        <authorList>
            <person name="Klenk H.-P."/>
        </authorList>
    </citation>
    <scope>NUCLEOTIDE SEQUENCE [LARGE SCALE GENOMIC DNA]</scope>
    <source>
        <strain evidence="1 3">DSM 42059</strain>
    </source>
</reference>
<evidence type="ECO:0000313" key="1">
    <source>
        <dbReference type="EMBL" id="TWG01713.1"/>
    </source>
</evidence>
<dbReference type="EMBL" id="VIWW01000001">
    <property type="protein sequence ID" value="TWG01713.1"/>
    <property type="molecule type" value="Genomic_DNA"/>
</dbReference>
<reference evidence="2 4" key="2">
    <citation type="submission" date="2022-10" db="EMBL/GenBank/DDBJ databases">
        <title>The complete genomes of actinobacterial strains from the NBC collection.</title>
        <authorList>
            <person name="Joergensen T.S."/>
            <person name="Alvarez Arevalo M."/>
            <person name="Sterndorff E.B."/>
            <person name="Faurdal D."/>
            <person name="Vuksanovic O."/>
            <person name="Mourched A.-S."/>
            <person name="Charusanti P."/>
            <person name="Shaw S."/>
            <person name="Blin K."/>
            <person name="Weber T."/>
        </authorList>
    </citation>
    <scope>NUCLEOTIDE SEQUENCE [LARGE SCALE GENOMIC DNA]</scope>
    <source>
        <strain evidence="2 4">NBC 01769</strain>
    </source>
</reference>
<dbReference type="AlphaFoldDB" id="A0A561UQQ9"/>
<evidence type="ECO:0000313" key="4">
    <source>
        <dbReference type="Proteomes" id="UP001330827"/>
    </source>
</evidence>
<accession>A0A561UQQ9</accession>